<dbReference type="SUPFAM" id="SSF51395">
    <property type="entry name" value="FMN-linked oxidoreductases"/>
    <property type="match status" value="1"/>
</dbReference>
<dbReference type="AlphaFoldDB" id="A0A1M2VBG6"/>
<dbReference type="GO" id="GO:0016491">
    <property type="term" value="F:oxidoreductase activity"/>
    <property type="evidence" value="ECO:0007669"/>
    <property type="project" value="InterPro"/>
</dbReference>
<dbReference type="InterPro" id="IPR001155">
    <property type="entry name" value="OxRdtase_FMN_N"/>
</dbReference>
<dbReference type="CDD" id="cd02933">
    <property type="entry name" value="OYE_like_FMN"/>
    <property type="match status" value="1"/>
</dbReference>
<dbReference type="Gene3D" id="3.20.20.70">
    <property type="entry name" value="Aldolase class I"/>
    <property type="match status" value="1"/>
</dbReference>
<name>A0A1M2VBG6_TRAPU</name>
<keyword evidence="3" id="KW-1185">Reference proteome</keyword>
<dbReference type="PANTHER" id="PTHR22893:SF91">
    <property type="entry name" value="NADPH DEHYDROGENASE 2-RELATED"/>
    <property type="match status" value="1"/>
</dbReference>
<protein>
    <recommendedName>
        <fullName evidence="1">NADH:flavin oxidoreductase/NADH oxidase N-terminal domain-containing protein</fullName>
    </recommendedName>
</protein>
<dbReference type="EMBL" id="MNAD01001510">
    <property type="protein sequence ID" value="OJT04885.1"/>
    <property type="molecule type" value="Genomic_DNA"/>
</dbReference>
<reference evidence="2 3" key="1">
    <citation type="submission" date="2016-10" db="EMBL/GenBank/DDBJ databases">
        <title>Genome sequence of the basidiomycete white-rot fungus Trametes pubescens.</title>
        <authorList>
            <person name="Makela M.R."/>
            <person name="Granchi Z."/>
            <person name="Peng M."/>
            <person name="De Vries R.P."/>
            <person name="Grigoriev I."/>
            <person name="Riley R."/>
            <person name="Hilden K."/>
        </authorList>
    </citation>
    <scope>NUCLEOTIDE SEQUENCE [LARGE SCALE GENOMIC DNA]</scope>
    <source>
        <strain evidence="2 3">FBCC735</strain>
    </source>
</reference>
<evidence type="ECO:0000313" key="3">
    <source>
        <dbReference type="Proteomes" id="UP000184267"/>
    </source>
</evidence>
<evidence type="ECO:0000313" key="2">
    <source>
        <dbReference type="EMBL" id="OJT04885.1"/>
    </source>
</evidence>
<dbReference type="InterPro" id="IPR013785">
    <property type="entry name" value="Aldolase_TIM"/>
</dbReference>
<sequence>MSQTTTPTLPKLFQPVQVGDLHLAHRIVLAPLTRMRANNKHVHGDIAVQYYSQRASVPGTLLITEATYIAPWAGSISVNIPGVWNDDQIAAWKRVADAVHAKGSYIFMQIWAIGRATEVEELAKDGDYPYLAPSAVPLKGRDIAPRPMTVDEIKQHVEGFATAAKNAVFGAGFDGVEIHSAHGYMLDQFLQSSTNLRTDDYGGSPENKCRFPLEVVDAVTKAVGAKRTAVRMSPWSAYNDVAVADQVPTFSHFVTRLAEEHPDLAYIHIVQPGLSGTDDKDVEEGETNEFIRKIWLPRRLISAGRYTRETAIERAEETGELIAFGRRFLANVRHRSTSLSRGQCSRFFCTGCLKPDLPIRLRENLPLQGWSRDVYFTAEDPHGYIDYPTYEESLKKEAKA</sequence>
<dbReference type="PANTHER" id="PTHR22893">
    <property type="entry name" value="NADH OXIDOREDUCTASE-RELATED"/>
    <property type="match status" value="1"/>
</dbReference>
<dbReference type="InterPro" id="IPR045247">
    <property type="entry name" value="Oye-like"/>
</dbReference>
<evidence type="ECO:0000259" key="1">
    <source>
        <dbReference type="Pfam" id="PF00724"/>
    </source>
</evidence>
<feature type="domain" description="NADH:flavin oxidoreductase/NADH oxidase N-terminal" evidence="1">
    <location>
        <begin position="11"/>
        <end position="332"/>
    </location>
</feature>
<dbReference type="OMA" id="LMPFRRA"/>
<dbReference type="OrthoDB" id="276546at2759"/>
<proteinExistence type="predicted"/>
<dbReference type="GO" id="GO:0010181">
    <property type="term" value="F:FMN binding"/>
    <property type="evidence" value="ECO:0007669"/>
    <property type="project" value="InterPro"/>
</dbReference>
<organism evidence="2 3">
    <name type="scientific">Trametes pubescens</name>
    <name type="common">White-rot fungus</name>
    <dbReference type="NCBI Taxonomy" id="154538"/>
    <lineage>
        <taxon>Eukaryota</taxon>
        <taxon>Fungi</taxon>
        <taxon>Dikarya</taxon>
        <taxon>Basidiomycota</taxon>
        <taxon>Agaricomycotina</taxon>
        <taxon>Agaricomycetes</taxon>
        <taxon>Polyporales</taxon>
        <taxon>Polyporaceae</taxon>
        <taxon>Trametes</taxon>
    </lineage>
</organism>
<accession>A0A1M2VBG6</accession>
<dbReference type="Proteomes" id="UP000184267">
    <property type="component" value="Unassembled WGS sequence"/>
</dbReference>
<dbReference type="STRING" id="154538.A0A1M2VBG6"/>
<comment type="caution">
    <text evidence="2">The sequence shown here is derived from an EMBL/GenBank/DDBJ whole genome shotgun (WGS) entry which is preliminary data.</text>
</comment>
<gene>
    <name evidence="2" type="ORF">TRAPUB_4357</name>
</gene>
<dbReference type="Pfam" id="PF00724">
    <property type="entry name" value="Oxidored_FMN"/>
    <property type="match status" value="1"/>
</dbReference>